<dbReference type="RefSeq" id="WP_122100592.1">
    <property type="nucleotide sequence ID" value="NZ_RFLY01000003.1"/>
</dbReference>
<keyword evidence="3" id="KW-0966">Cell projection</keyword>
<evidence type="ECO:0000259" key="2">
    <source>
        <dbReference type="Pfam" id="PF13144"/>
    </source>
</evidence>
<gene>
    <name evidence="3" type="primary">flgA</name>
    <name evidence="3" type="ORF">EBB59_02590</name>
</gene>
<dbReference type="EMBL" id="RFLY01000003">
    <property type="protein sequence ID" value="RMH94069.1"/>
    <property type="molecule type" value="Genomic_DNA"/>
</dbReference>
<keyword evidence="1" id="KW-1005">Bacterial flagellum biogenesis</keyword>
<dbReference type="AlphaFoldDB" id="A0A3M2I3B5"/>
<dbReference type="Pfam" id="PF13144">
    <property type="entry name" value="ChapFlgA"/>
    <property type="match status" value="1"/>
</dbReference>
<comment type="caution">
    <text evidence="3">The sequence shown here is derived from an EMBL/GenBank/DDBJ whole genome shotgun (WGS) entry which is preliminary data.</text>
</comment>
<evidence type="ECO:0000313" key="4">
    <source>
        <dbReference type="Proteomes" id="UP000275012"/>
    </source>
</evidence>
<comment type="similarity">
    <text evidence="1">Belongs to the FlgA family.</text>
</comment>
<dbReference type="GO" id="GO:0044780">
    <property type="term" value="P:bacterial-type flagellum assembly"/>
    <property type="evidence" value="ECO:0007669"/>
    <property type="project" value="InterPro"/>
</dbReference>
<comment type="subcellular location">
    <subcellularLocation>
        <location evidence="1">Periplasm</location>
    </subcellularLocation>
</comment>
<dbReference type="InterPro" id="IPR039246">
    <property type="entry name" value="Flagellar_FlgA"/>
</dbReference>
<dbReference type="OrthoDB" id="6024639at2"/>
<dbReference type="PANTHER" id="PTHR36307:SF1">
    <property type="entry name" value="FLAGELLA BASAL BODY P-RING FORMATION PROTEIN FLGA"/>
    <property type="match status" value="1"/>
</dbReference>
<keyword evidence="1" id="KW-0574">Periplasm</keyword>
<dbReference type="InterPro" id="IPR017585">
    <property type="entry name" value="SAF_FlgA"/>
</dbReference>
<proteinExistence type="inferred from homology"/>
<organism evidence="3 4">
    <name type="scientific">Solilutibacter pythonis</name>
    <dbReference type="NCBI Taxonomy" id="2483112"/>
    <lineage>
        <taxon>Bacteria</taxon>
        <taxon>Pseudomonadati</taxon>
        <taxon>Pseudomonadota</taxon>
        <taxon>Gammaproteobacteria</taxon>
        <taxon>Lysobacterales</taxon>
        <taxon>Lysobacteraceae</taxon>
        <taxon>Solilutibacter</taxon>
    </lineage>
</organism>
<reference evidence="3 4" key="1">
    <citation type="submission" date="2018-10" db="EMBL/GenBank/DDBJ databases">
        <title>Proposal of Lysobacter pythonis sp. nov. isolated from royal pythons (Python regius).</title>
        <authorList>
            <person name="Hans-Juergen B."/>
            <person name="Huptas C."/>
            <person name="Sandra B."/>
            <person name="Igor L."/>
            <person name="Joachim S."/>
            <person name="Siegfried S."/>
            <person name="Mareike W."/>
            <person name="Peter K."/>
        </authorList>
    </citation>
    <scope>NUCLEOTIDE SEQUENCE [LARGE SCALE GENOMIC DNA]</scope>
    <source>
        <strain evidence="3 4">4284/11</strain>
    </source>
</reference>
<dbReference type="GO" id="GO:0042597">
    <property type="term" value="C:periplasmic space"/>
    <property type="evidence" value="ECO:0007669"/>
    <property type="project" value="UniProtKB-SubCell"/>
</dbReference>
<dbReference type="Gene3D" id="2.30.30.760">
    <property type="match status" value="1"/>
</dbReference>
<dbReference type="NCBIfam" id="TIGR03170">
    <property type="entry name" value="flgA_cterm"/>
    <property type="match status" value="1"/>
</dbReference>
<evidence type="ECO:0000313" key="3">
    <source>
        <dbReference type="EMBL" id="RMH94069.1"/>
    </source>
</evidence>
<comment type="function">
    <text evidence="1">Involved in the assembly process of the P-ring formation. It may associate with FlgF on the rod constituting a structure essential for the P-ring assembly or may act as a modulator protein for the P-ring assembly.</text>
</comment>
<dbReference type="Proteomes" id="UP000275012">
    <property type="component" value="Unassembled WGS sequence"/>
</dbReference>
<feature type="domain" description="Flagella basal body P-ring formation protein FlgA SAF" evidence="2">
    <location>
        <begin position="127"/>
        <end position="227"/>
    </location>
</feature>
<keyword evidence="3" id="KW-0282">Flagellum</keyword>
<evidence type="ECO:0000256" key="1">
    <source>
        <dbReference type="RuleBase" id="RU362063"/>
    </source>
</evidence>
<dbReference type="PANTHER" id="PTHR36307">
    <property type="entry name" value="FLAGELLA BASAL BODY P-RING FORMATION PROTEIN FLGA"/>
    <property type="match status" value="1"/>
</dbReference>
<accession>A0A3M2I3B5</accession>
<sequence length="231" mass="24682">MAHSFILGVMLIASLGQQTVEGKYVAAEVQRAIEQALLDQGSRAMVQVEANIRDQSVPTGELSVVTTIPAGRFPRTRMSISARILVDGKPVRSLWVSATFNEPQQAYVYARHYATGHLAEHVQWLPRTINATCCSGPFLTDAKALRGLRLKHMVPPGKPVVRGDFETIPPVRVGDVVDIEVANGAVELNVKGRALADGQSGELVSVLAAGAAKPMKARVTGPGKVSVNGRN</sequence>
<name>A0A3M2I3B5_9GAMM</name>
<protein>
    <recommendedName>
        <fullName evidence="1">Flagella basal body P-ring formation protein FlgA</fullName>
    </recommendedName>
</protein>
<keyword evidence="4" id="KW-1185">Reference proteome</keyword>
<keyword evidence="3" id="KW-0969">Cilium</keyword>